<comment type="caution">
    <text evidence="2">The sequence shown here is derived from an EMBL/GenBank/DDBJ whole genome shotgun (WGS) entry which is preliminary data.</text>
</comment>
<reference evidence="2" key="2">
    <citation type="journal article" date="2013" name="Mar. Genomics">
        <title>Expression of sulfatases in Rhodopirellula baltica and the diversity of sulfatases in the genus Rhodopirellula.</title>
        <authorList>
            <person name="Wegner C.E."/>
            <person name="Richter-Heitmann T."/>
            <person name="Klindworth A."/>
            <person name="Klockow C."/>
            <person name="Richter M."/>
            <person name="Achstetter T."/>
            <person name="Glockner F.O."/>
            <person name="Harder J."/>
        </authorList>
    </citation>
    <scope>NUCLEOTIDE SEQUENCE [LARGE SCALE GENOMIC DNA]</scope>
    <source>
        <strain evidence="2">6C</strain>
    </source>
</reference>
<feature type="compositionally biased region" description="Basic and acidic residues" evidence="1">
    <location>
        <begin position="102"/>
        <end position="112"/>
    </location>
</feature>
<dbReference type="EMBL" id="ANMO01000232">
    <property type="protein sequence ID" value="EMB14102.1"/>
    <property type="molecule type" value="Genomic_DNA"/>
</dbReference>
<evidence type="ECO:0000256" key="1">
    <source>
        <dbReference type="SAM" id="MobiDB-lite"/>
    </source>
</evidence>
<accession>M2AN10</accession>
<organism evidence="2 3">
    <name type="scientific">Rhodopirellula europaea 6C</name>
    <dbReference type="NCBI Taxonomy" id="1263867"/>
    <lineage>
        <taxon>Bacteria</taxon>
        <taxon>Pseudomonadati</taxon>
        <taxon>Planctomycetota</taxon>
        <taxon>Planctomycetia</taxon>
        <taxon>Pirellulales</taxon>
        <taxon>Pirellulaceae</taxon>
        <taxon>Rhodopirellula</taxon>
    </lineage>
</organism>
<evidence type="ECO:0000313" key="2">
    <source>
        <dbReference type="EMBL" id="EMB14102.1"/>
    </source>
</evidence>
<dbReference type="Proteomes" id="UP000011529">
    <property type="component" value="Unassembled WGS sequence"/>
</dbReference>
<sequence>MEIKLTSLGSNSIVFPIETTTSFFHGNSAFLKSSRTQTMRSTDSRTRGFACRPLERFAFVRELRLTQSSSPRQHTFECSTWQRTAAFGQFTFSLPNTTPENEGVKKDRLAEP</sequence>
<evidence type="ECO:0000313" key="3">
    <source>
        <dbReference type="Proteomes" id="UP000011529"/>
    </source>
</evidence>
<dbReference type="AlphaFoldDB" id="M2AN10"/>
<proteinExistence type="predicted"/>
<feature type="region of interest" description="Disordered" evidence="1">
    <location>
        <begin position="92"/>
        <end position="112"/>
    </location>
</feature>
<keyword evidence="3" id="KW-1185">Reference proteome</keyword>
<reference evidence="2" key="1">
    <citation type="submission" date="2012-11" db="EMBL/GenBank/DDBJ databases">
        <title>Permanent draft genomes of Rhodopirellula europaea strain SH398 and 6C.</title>
        <authorList>
            <person name="Richter M."/>
            <person name="Richter-Heitmann T."/>
            <person name="Frank C."/>
            <person name="Harder J."/>
            <person name="Glockner F.O."/>
        </authorList>
    </citation>
    <scope>NUCLEOTIDE SEQUENCE</scope>
    <source>
        <strain evidence="2">6C</strain>
    </source>
</reference>
<gene>
    <name evidence="2" type="ORF">RE6C_05186</name>
</gene>
<name>M2AN10_9BACT</name>
<protein>
    <submittedName>
        <fullName evidence="2">Uncharacterized protein</fullName>
    </submittedName>
</protein>
<dbReference type="PATRIC" id="fig|1263867.3.peg.5554"/>